<name>A0A7J7S0U7_MYOMY</name>
<proteinExistence type="predicted"/>
<dbReference type="InterPro" id="IPR052586">
    <property type="entry name" value="ASCC2"/>
</dbReference>
<reference evidence="2 3" key="1">
    <citation type="journal article" date="2020" name="Nature">
        <title>Six reference-quality genomes reveal evolution of bat adaptations.</title>
        <authorList>
            <person name="Jebb D."/>
            <person name="Huang Z."/>
            <person name="Pippel M."/>
            <person name="Hughes G.M."/>
            <person name="Lavrichenko K."/>
            <person name="Devanna P."/>
            <person name="Winkler S."/>
            <person name="Jermiin L.S."/>
            <person name="Skirmuntt E.C."/>
            <person name="Katzourakis A."/>
            <person name="Burkitt-Gray L."/>
            <person name="Ray D.A."/>
            <person name="Sullivan K.A.M."/>
            <person name="Roscito J.G."/>
            <person name="Kirilenko B.M."/>
            <person name="Davalos L.M."/>
            <person name="Corthals A.P."/>
            <person name="Power M.L."/>
            <person name="Jones G."/>
            <person name="Ransome R.D."/>
            <person name="Dechmann D.K.N."/>
            <person name="Locatelli A.G."/>
            <person name="Puechmaille S.J."/>
            <person name="Fedrigo O."/>
            <person name="Jarvis E.D."/>
            <person name="Hiller M."/>
            <person name="Vernes S.C."/>
            <person name="Myers E.W."/>
            <person name="Teeling E.C."/>
        </authorList>
    </citation>
    <scope>NUCLEOTIDE SEQUENCE [LARGE SCALE GENOMIC DNA]</scope>
    <source>
        <strain evidence="2">MMyoMyo1</strain>
        <tissue evidence="2">Flight muscle</tissue>
    </source>
</reference>
<dbReference type="PANTHER" id="PTHR21494">
    <property type="entry name" value="ACTIVATING SIGNAL COINTEGRATOR 1 COMPLEX SUBUNIT 2 ASC-1 COMPLEX SUBUNIT P100"/>
    <property type="match status" value="1"/>
</dbReference>
<dbReference type="VEuPathDB" id="HostDB:GeneID_118678242"/>
<dbReference type="GO" id="GO:0043130">
    <property type="term" value="F:ubiquitin binding"/>
    <property type="evidence" value="ECO:0007669"/>
    <property type="project" value="TreeGrafter"/>
</dbReference>
<dbReference type="PANTHER" id="PTHR21494:SF0">
    <property type="entry name" value="ACTIVATING SIGNAL COINTEGRATOR 1 COMPLEX SUBUNIT 2"/>
    <property type="match status" value="1"/>
</dbReference>
<keyword evidence="3" id="KW-1185">Reference proteome</keyword>
<evidence type="ECO:0000256" key="1">
    <source>
        <dbReference type="SAM" id="MobiDB-lite"/>
    </source>
</evidence>
<gene>
    <name evidence="2" type="ORF">mMyoMyo1_001078</name>
</gene>
<evidence type="ECO:0000313" key="2">
    <source>
        <dbReference type="EMBL" id="KAF6282020.1"/>
    </source>
</evidence>
<dbReference type="Proteomes" id="UP000527355">
    <property type="component" value="Unassembled WGS sequence"/>
</dbReference>
<accession>A0A7J7S0U7</accession>
<dbReference type="EMBL" id="JABWUV010000020">
    <property type="protein sequence ID" value="KAF6282020.1"/>
    <property type="molecule type" value="Genomic_DNA"/>
</dbReference>
<protein>
    <submittedName>
        <fullName evidence="2">Activating signal cointegrator 1 complex subunit 2</fullName>
    </submittedName>
</protein>
<feature type="compositionally biased region" description="Polar residues" evidence="1">
    <location>
        <begin position="161"/>
        <end position="171"/>
    </location>
</feature>
<organism evidence="2 3">
    <name type="scientific">Myotis myotis</name>
    <name type="common">Greater mouse-eared bat</name>
    <name type="synonym">Vespertilio myotis</name>
    <dbReference type="NCBI Taxonomy" id="51298"/>
    <lineage>
        <taxon>Eukaryota</taxon>
        <taxon>Metazoa</taxon>
        <taxon>Chordata</taxon>
        <taxon>Craniata</taxon>
        <taxon>Vertebrata</taxon>
        <taxon>Euteleostomi</taxon>
        <taxon>Mammalia</taxon>
        <taxon>Eutheria</taxon>
        <taxon>Laurasiatheria</taxon>
        <taxon>Chiroptera</taxon>
        <taxon>Yangochiroptera</taxon>
        <taxon>Vespertilionidae</taxon>
        <taxon>Myotis</taxon>
    </lineage>
</organism>
<sequence length="264" mass="29923">MPALPLDQLQITHKDLKTGKLRTSPALVIFDETLQKCLDSYLHHVPRKFDEWVAPAPEVADMQKRLHRSVFLTFLRMSTHKESKDHFISPSAFGEILYNNFLFDIPKILDLCVLFGKGNSPLLKKMIGNIFNQQPSYYSDLDESMPTILQVFSNILQHSGLQGDGASSTPQKLEERGRLTPSDMPLPELKDIVLYLCDTCTTLWAFLDIFPLACQTFQKHDFCYRQKGAAGSVVQRSHRKILLGRRERRRGHGAGGVLFAPLAP</sequence>
<dbReference type="AlphaFoldDB" id="A0A7J7S0U7"/>
<comment type="caution">
    <text evidence="2">The sequence shown here is derived from an EMBL/GenBank/DDBJ whole genome shotgun (WGS) entry which is preliminary data.</text>
</comment>
<evidence type="ECO:0000313" key="3">
    <source>
        <dbReference type="Proteomes" id="UP000527355"/>
    </source>
</evidence>
<dbReference type="GO" id="GO:0006355">
    <property type="term" value="P:regulation of DNA-templated transcription"/>
    <property type="evidence" value="ECO:0007669"/>
    <property type="project" value="TreeGrafter"/>
</dbReference>
<feature type="region of interest" description="Disordered" evidence="1">
    <location>
        <begin position="161"/>
        <end position="182"/>
    </location>
</feature>